<evidence type="ECO:0008006" key="4">
    <source>
        <dbReference type="Google" id="ProtNLM"/>
    </source>
</evidence>
<comment type="caution">
    <text evidence="2">The sequence shown here is derived from an EMBL/GenBank/DDBJ whole genome shotgun (WGS) entry which is preliminary data.</text>
</comment>
<feature type="transmembrane region" description="Helical" evidence="1">
    <location>
        <begin position="253"/>
        <end position="273"/>
    </location>
</feature>
<feature type="transmembrane region" description="Helical" evidence="1">
    <location>
        <begin position="352"/>
        <end position="369"/>
    </location>
</feature>
<feature type="transmembrane region" description="Helical" evidence="1">
    <location>
        <begin position="69"/>
        <end position="87"/>
    </location>
</feature>
<proteinExistence type="predicted"/>
<evidence type="ECO:0000313" key="3">
    <source>
        <dbReference type="Proteomes" id="UP000480425"/>
    </source>
</evidence>
<keyword evidence="1" id="KW-0472">Membrane</keyword>
<dbReference type="AlphaFoldDB" id="A0A6G1U1Y9"/>
<name>A0A6G1U1Y9_9BACT</name>
<evidence type="ECO:0000313" key="2">
    <source>
        <dbReference type="EMBL" id="MQN81563.1"/>
    </source>
</evidence>
<sequence length="372" mass="42722">MQNCNHQIKDINTYILYVLYFLINALFITKYLMRISLSVTLLVLSAYLLAGLLLPRLAARVGHVGSRSLWFAILGFILVLAGMQYLIDPYQIQVDRWSAIHNFINYLVHGRYPYMAPTHLGGYGSPFPVWQFLHIPFYYLNNVGLSLFAVLAFTLYTVKRLYGNRATLCFLACLLYSPAFLYEIFVRSDLMANFLLVLAVINLLLIKQAGLSTRPVLFSLLLGMLLSTRLAVAIPFFIFLLRPFLSLNLRRKTSFLVGIFLTFSLTFLPFLLWDMKSLLFFEYNPFVLQTRQGSLSGILLLIPVMIYLAFSWQDSRRRLYGNIGYGLFLLTAVTFIINMATSGNYRLFSPTYDISYFSMSLPFIIIANIRKS</sequence>
<feature type="transmembrane region" description="Helical" evidence="1">
    <location>
        <begin position="319"/>
        <end position="340"/>
    </location>
</feature>
<feature type="transmembrane region" description="Helical" evidence="1">
    <location>
        <begin position="35"/>
        <end position="57"/>
    </location>
</feature>
<evidence type="ECO:0000256" key="1">
    <source>
        <dbReference type="SAM" id="Phobius"/>
    </source>
</evidence>
<protein>
    <recommendedName>
        <fullName evidence="4">Glycosyltransferase RgtA/B/C/D-like domain-containing protein</fullName>
    </recommendedName>
</protein>
<feature type="transmembrane region" description="Helical" evidence="1">
    <location>
        <begin position="293"/>
        <end position="312"/>
    </location>
</feature>
<feature type="transmembrane region" description="Helical" evidence="1">
    <location>
        <begin position="137"/>
        <end position="158"/>
    </location>
</feature>
<keyword evidence="1" id="KW-0812">Transmembrane</keyword>
<dbReference type="RefSeq" id="WP_153124855.1">
    <property type="nucleotide sequence ID" value="NZ_VZCB01000082.1"/>
</dbReference>
<feature type="transmembrane region" description="Helical" evidence="1">
    <location>
        <begin position="12"/>
        <end position="29"/>
    </location>
</feature>
<organism evidence="2 3">
    <name type="scientific">Segatella copri</name>
    <dbReference type="NCBI Taxonomy" id="165179"/>
    <lineage>
        <taxon>Bacteria</taxon>
        <taxon>Pseudomonadati</taxon>
        <taxon>Bacteroidota</taxon>
        <taxon>Bacteroidia</taxon>
        <taxon>Bacteroidales</taxon>
        <taxon>Prevotellaceae</taxon>
        <taxon>Segatella</taxon>
    </lineage>
</organism>
<reference evidence="2 3" key="1">
    <citation type="submission" date="2019-09" db="EMBL/GenBank/DDBJ databases">
        <title>Distinct polysaccharide growth profiles of human intestinal Prevotella copri isolates.</title>
        <authorList>
            <person name="Fehlner-Peach H."/>
            <person name="Magnabosco C."/>
            <person name="Raghavan V."/>
            <person name="Scher J.U."/>
            <person name="Tett A."/>
            <person name="Cox L.M."/>
            <person name="Gottsegen C."/>
            <person name="Watters A."/>
            <person name="Wiltshire- Gordon J.D."/>
            <person name="Segata N."/>
            <person name="Bonneau R."/>
            <person name="Littman D.R."/>
        </authorList>
    </citation>
    <scope>NUCLEOTIDE SEQUENCE [LARGE SCALE GENOMIC DNA]</scope>
    <source>
        <strain evidence="3">iA622</strain>
    </source>
</reference>
<gene>
    <name evidence="2" type="ORF">F7D73_11505</name>
</gene>
<keyword evidence="1" id="KW-1133">Transmembrane helix</keyword>
<dbReference type="EMBL" id="VZCB01000082">
    <property type="protein sequence ID" value="MQN81563.1"/>
    <property type="molecule type" value="Genomic_DNA"/>
</dbReference>
<dbReference type="Proteomes" id="UP000480425">
    <property type="component" value="Unassembled WGS sequence"/>
</dbReference>
<feature type="transmembrane region" description="Helical" evidence="1">
    <location>
        <begin position="216"/>
        <end position="241"/>
    </location>
</feature>
<accession>A0A6G1U1Y9</accession>
<dbReference type="OrthoDB" id="9806160at2"/>